<keyword evidence="1" id="KW-0472">Membrane</keyword>
<evidence type="ECO:0000313" key="3">
    <source>
        <dbReference type="Proteomes" id="UP000178583"/>
    </source>
</evidence>
<keyword evidence="1" id="KW-0812">Transmembrane</keyword>
<evidence type="ECO:0000313" key="2">
    <source>
        <dbReference type="EMBL" id="OGD63865.1"/>
    </source>
</evidence>
<organism evidence="2 3">
    <name type="scientific">Candidatus Berkelbacteria bacterium RIFOXYA2_FULL_43_10</name>
    <dbReference type="NCBI Taxonomy" id="1797472"/>
    <lineage>
        <taxon>Bacteria</taxon>
        <taxon>Candidatus Berkelbacteria</taxon>
    </lineage>
</organism>
<protein>
    <recommendedName>
        <fullName evidence="4">DUF4760 domain-containing protein</fullName>
    </recommendedName>
</protein>
<feature type="transmembrane region" description="Helical" evidence="1">
    <location>
        <begin position="16"/>
        <end position="33"/>
    </location>
</feature>
<dbReference type="EMBL" id="MEZY01000029">
    <property type="protein sequence ID" value="OGD63865.1"/>
    <property type="molecule type" value="Genomic_DNA"/>
</dbReference>
<evidence type="ECO:0008006" key="4">
    <source>
        <dbReference type="Google" id="ProtNLM"/>
    </source>
</evidence>
<proteinExistence type="predicted"/>
<name>A0A1F5E922_9BACT</name>
<reference evidence="2 3" key="1">
    <citation type="journal article" date="2016" name="Nat. Commun.">
        <title>Thousands of microbial genomes shed light on interconnected biogeochemical processes in an aquifer system.</title>
        <authorList>
            <person name="Anantharaman K."/>
            <person name="Brown C.T."/>
            <person name="Hug L.A."/>
            <person name="Sharon I."/>
            <person name="Castelle C.J."/>
            <person name="Probst A.J."/>
            <person name="Thomas B.C."/>
            <person name="Singh A."/>
            <person name="Wilkins M.J."/>
            <person name="Karaoz U."/>
            <person name="Brodie E.L."/>
            <person name="Williams K.H."/>
            <person name="Hubbard S.S."/>
            <person name="Banfield J.F."/>
        </authorList>
    </citation>
    <scope>NUCLEOTIDE SEQUENCE [LARGE SCALE GENOMIC DNA]</scope>
</reference>
<dbReference type="Proteomes" id="UP000178583">
    <property type="component" value="Unassembled WGS sequence"/>
</dbReference>
<comment type="caution">
    <text evidence="2">The sequence shown here is derived from an EMBL/GenBank/DDBJ whole genome shotgun (WGS) entry which is preliminary data.</text>
</comment>
<evidence type="ECO:0000256" key="1">
    <source>
        <dbReference type="SAM" id="Phobius"/>
    </source>
</evidence>
<accession>A0A1F5E922</accession>
<keyword evidence="1" id="KW-1133">Transmembrane helix</keyword>
<dbReference type="STRING" id="1797472.A2215_00790"/>
<sequence length="218" mass="25783">MTEFLLSIIKWLNRNSGIAIITVILIFILERIFKSRSNYRSKINLLEAVKKELEWNQQWITDLVEDEQEDSTRYYDPTRANFKCGNDIISYAVTHGQSLLRSKIDLIQALVIVNDAIKQYNQQVQEQHDCRFSSPEITAIATSLYQKNPNILKNWMCDSKSRPSIIADFLIELRLRNWAINTRTKNYLRPALINAFKLIENELNYLVLNNKWWHFWKG</sequence>
<gene>
    <name evidence="2" type="ORF">A2215_00790</name>
</gene>
<dbReference type="AlphaFoldDB" id="A0A1F5E922"/>